<dbReference type="InterPro" id="IPR012336">
    <property type="entry name" value="Thioredoxin-like_fold"/>
</dbReference>
<dbReference type="Pfam" id="PF13462">
    <property type="entry name" value="Thioredoxin_4"/>
    <property type="match status" value="1"/>
</dbReference>
<reference evidence="4" key="2">
    <citation type="submission" date="2015-04" db="EMBL/GenBank/DDBJ databases">
        <title>The complete genome sequence of Erythrobacter sp. s21-N3.</title>
        <authorList>
            <person name="Zhuang L."/>
            <person name="Liu Y."/>
            <person name="Shao Z."/>
        </authorList>
    </citation>
    <scope>NUCLEOTIDE SEQUENCE [LARGE SCALE GENOMIC DNA]</scope>
    <source>
        <strain evidence="4">s21-N3</strain>
    </source>
</reference>
<dbReference type="SUPFAM" id="SSF52833">
    <property type="entry name" value="Thioredoxin-like"/>
    <property type="match status" value="1"/>
</dbReference>
<dbReference type="Proteomes" id="UP000059113">
    <property type="component" value="Chromosome"/>
</dbReference>
<keyword evidence="4" id="KW-1185">Reference proteome</keyword>
<reference evidence="3 4" key="1">
    <citation type="journal article" date="2015" name="Int. J. Syst. Evol. Microbiol.">
        <title>Erythrobacter atlanticus sp. nov., a bacterium from ocean sediment able to degrade polycyclic aromatic hydrocarbons.</title>
        <authorList>
            <person name="Zhuang L."/>
            <person name="Liu Y."/>
            <person name="Wang L."/>
            <person name="Wang W."/>
            <person name="Shao Z."/>
        </authorList>
    </citation>
    <scope>NUCLEOTIDE SEQUENCE [LARGE SCALE GENOMIC DNA]</scope>
    <source>
        <strain evidence="4">s21-N3</strain>
    </source>
</reference>
<sequence length="235" mass="25415">MKGLVFASLLMAAPMAAFSTAPAAAQNWNLEVEETATGYRVGDPEAPLQLIEFVSYTCSHCADFERDAEAELRYFYVHEGHAALEVRPFIRNPIDVAATLAAQCGDDAKFFGNHSAILHAQDNWLPIAQEISAAQQARWNSGAVSSRMRAIASDLDFYELMERRGYSMSQLDVCLSDETRARAITDASAANIAEFNVPGTPSFALNGTLLDGVHSWPALQQALSAARSAPVSSAE</sequence>
<evidence type="ECO:0000259" key="2">
    <source>
        <dbReference type="Pfam" id="PF13462"/>
    </source>
</evidence>
<dbReference type="GO" id="GO:0016853">
    <property type="term" value="F:isomerase activity"/>
    <property type="evidence" value="ECO:0007669"/>
    <property type="project" value="UniProtKB-KW"/>
</dbReference>
<dbReference type="Gene3D" id="3.40.30.10">
    <property type="entry name" value="Glutaredoxin"/>
    <property type="match status" value="1"/>
</dbReference>
<dbReference type="AlphaFoldDB" id="A0A0H4VBJ1"/>
<evidence type="ECO:0000256" key="1">
    <source>
        <dbReference type="SAM" id="SignalP"/>
    </source>
</evidence>
<evidence type="ECO:0000313" key="3">
    <source>
        <dbReference type="EMBL" id="AKQ41790.1"/>
    </source>
</evidence>
<dbReference type="KEGG" id="ery:CP97_06775"/>
<evidence type="ECO:0000313" key="4">
    <source>
        <dbReference type="Proteomes" id="UP000059113"/>
    </source>
</evidence>
<dbReference type="InterPro" id="IPR036249">
    <property type="entry name" value="Thioredoxin-like_sf"/>
</dbReference>
<feature type="domain" description="Thioredoxin-like fold" evidence="2">
    <location>
        <begin position="36"/>
        <end position="223"/>
    </location>
</feature>
<dbReference type="STRING" id="1648404.CP97_06775"/>
<accession>A0A0H4VBJ1</accession>
<gene>
    <name evidence="3" type="ORF">CP97_06775</name>
</gene>
<proteinExistence type="predicted"/>
<name>A0A0H4VBJ1_9SPHN</name>
<dbReference type="PATRIC" id="fig|1648404.4.peg.1411"/>
<feature type="signal peptide" evidence="1">
    <location>
        <begin position="1"/>
        <end position="23"/>
    </location>
</feature>
<dbReference type="Gene3D" id="1.10.40.110">
    <property type="match status" value="1"/>
</dbReference>
<keyword evidence="1" id="KW-0732">Signal</keyword>
<organism evidence="3 4">
    <name type="scientific">Aurantiacibacter atlanticus</name>
    <dbReference type="NCBI Taxonomy" id="1648404"/>
    <lineage>
        <taxon>Bacteria</taxon>
        <taxon>Pseudomonadati</taxon>
        <taxon>Pseudomonadota</taxon>
        <taxon>Alphaproteobacteria</taxon>
        <taxon>Sphingomonadales</taxon>
        <taxon>Erythrobacteraceae</taxon>
        <taxon>Aurantiacibacter</taxon>
    </lineage>
</organism>
<keyword evidence="3" id="KW-0413">Isomerase</keyword>
<dbReference type="RefSeq" id="WP_048885309.1">
    <property type="nucleotide sequence ID" value="NZ_CP011310.1"/>
</dbReference>
<feature type="chain" id="PRO_5005210708" evidence="1">
    <location>
        <begin position="24"/>
        <end position="235"/>
    </location>
</feature>
<dbReference type="EMBL" id="CP011310">
    <property type="protein sequence ID" value="AKQ41790.1"/>
    <property type="molecule type" value="Genomic_DNA"/>
</dbReference>
<dbReference type="OrthoDB" id="8478320at2"/>
<protein>
    <submittedName>
        <fullName evidence="3">Protein-disulfide isomerase</fullName>
    </submittedName>
</protein>